<gene>
    <name evidence="2" type="ORF">DY114_02935</name>
</gene>
<organism evidence="2 3">
    <name type="scientific">Apilactobacillus micheneri</name>
    <dbReference type="NCBI Taxonomy" id="1899430"/>
    <lineage>
        <taxon>Bacteria</taxon>
        <taxon>Bacillati</taxon>
        <taxon>Bacillota</taxon>
        <taxon>Bacilli</taxon>
        <taxon>Lactobacillales</taxon>
        <taxon>Lactobacillaceae</taxon>
        <taxon>Apilactobacillus</taxon>
    </lineage>
</organism>
<reference evidence="2 3" key="1">
    <citation type="submission" date="2018-08" db="EMBL/GenBank/DDBJ databases">
        <title>Comparative genomics of wild bee and flower associated Lactobacillus reveals potential adaptation to the bee host.</title>
        <authorList>
            <person name="Vuong H.Q."/>
            <person name="Mcfrederick Q.S."/>
        </authorList>
    </citation>
    <scope>NUCLEOTIDE SEQUENCE [LARGE SCALE GENOMIC DNA]</scope>
    <source>
        <strain evidence="2 3">HV_13</strain>
    </source>
</reference>
<name>A0ABY2YX95_9LACO</name>
<dbReference type="EMBL" id="QUAV01000002">
    <property type="protein sequence ID" value="TPR25573.1"/>
    <property type="molecule type" value="Genomic_DNA"/>
</dbReference>
<accession>A0ABY2YX95</accession>
<evidence type="ECO:0000313" key="3">
    <source>
        <dbReference type="Proteomes" id="UP000777560"/>
    </source>
</evidence>
<evidence type="ECO:0000313" key="2">
    <source>
        <dbReference type="EMBL" id="TPR25573.1"/>
    </source>
</evidence>
<feature type="transmembrane region" description="Helical" evidence="1">
    <location>
        <begin position="7"/>
        <end position="25"/>
    </location>
</feature>
<comment type="caution">
    <text evidence="2">The sequence shown here is derived from an EMBL/GenBank/DDBJ whole genome shotgun (WGS) entry which is preliminary data.</text>
</comment>
<proteinExistence type="predicted"/>
<dbReference type="Proteomes" id="UP000777560">
    <property type="component" value="Unassembled WGS sequence"/>
</dbReference>
<evidence type="ECO:0000256" key="1">
    <source>
        <dbReference type="SAM" id="Phobius"/>
    </source>
</evidence>
<evidence type="ECO:0008006" key="4">
    <source>
        <dbReference type="Google" id="ProtNLM"/>
    </source>
</evidence>
<keyword evidence="1" id="KW-1133">Transmembrane helix</keyword>
<keyword evidence="1" id="KW-0472">Membrane</keyword>
<sequence length="111" mass="12710">MSKKISITITSIIIIIVILLGWFYINTSSDKESSSSATQQILNKSKDNYTWQVKSPLFDNTDDDGNTKYLYFDTKNAKMVQLDDDSGFKADDISNMEKDNNVSYKYIIKND</sequence>
<protein>
    <recommendedName>
        <fullName evidence="4">Secreted protein</fullName>
    </recommendedName>
</protein>
<dbReference type="RefSeq" id="WP_105964605.1">
    <property type="nucleotide sequence ID" value="NZ_POSO01000003.1"/>
</dbReference>
<keyword evidence="1" id="KW-0812">Transmembrane</keyword>
<keyword evidence="3" id="KW-1185">Reference proteome</keyword>